<dbReference type="KEGG" id="fvr:FVEG_09974"/>
<dbReference type="EMBL" id="CM000586">
    <property type="protein sequence ID" value="EWG50843.1"/>
    <property type="molecule type" value="Genomic_DNA"/>
</dbReference>
<dbReference type="GeneID" id="30067592"/>
<dbReference type="InterPro" id="IPR037401">
    <property type="entry name" value="SnoaL-like"/>
</dbReference>
<reference evidence="2 3" key="1">
    <citation type="journal article" date="2010" name="Nature">
        <title>Comparative genomics reveals mobile pathogenicity chromosomes in Fusarium.</title>
        <authorList>
            <person name="Ma L.J."/>
            <person name="van der Does H.C."/>
            <person name="Borkovich K.A."/>
            <person name="Coleman J.J."/>
            <person name="Daboussi M.J."/>
            <person name="Di Pietro A."/>
            <person name="Dufresne M."/>
            <person name="Freitag M."/>
            <person name="Grabherr M."/>
            <person name="Henrissat B."/>
            <person name="Houterman P.M."/>
            <person name="Kang S."/>
            <person name="Shim W.B."/>
            <person name="Woloshuk C."/>
            <person name="Xie X."/>
            <person name="Xu J.R."/>
            <person name="Antoniw J."/>
            <person name="Baker S.E."/>
            <person name="Bluhm B.H."/>
            <person name="Breakspear A."/>
            <person name="Brown D.W."/>
            <person name="Butchko R.A."/>
            <person name="Chapman S."/>
            <person name="Coulson R."/>
            <person name="Coutinho P.M."/>
            <person name="Danchin E.G."/>
            <person name="Diener A."/>
            <person name="Gale L.R."/>
            <person name="Gardiner D.M."/>
            <person name="Goff S."/>
            <person name="Hammond-Kosack K.E."/>
            <person name="Hilburn K."/>
            <person name="Hua-Van A."/>
            <person name="Jonkers W."/>
            <person name="Kazan K."/>
            <person name="Kodira C.D."/>
            <person name="Koehrsen M."/>
            <person name="Kumar L."/>
            <person name="Lee Y.H."/>
            <person name="Li L."/>
            <person name="Manners J.M."/>
            <person name="Miranda-Saavedra D."/>
            <person name="Mukherjee M."/>
            <person name="Park G."/>
            <person name="Park J."/>
            <person name="Park S.Y."/>
            <person name="Proctor R.H."/>
            <person name="Regev A."/>
            <person name="Ruiz-Roldan M.C."/>
            <person name="Sain D."/>
            <person name="Sakthikumar S."/>
            <person name="Sykes S."/>
            <person name="Schwartz D.C."/>
            <person name="Turgeon B.G."/>
            <person name="Wapinski I."/>
            <person name="Yoder O."/>
            <person name="Young S."/>
            <person name="Zeng Q."/>
            <person name="Zhou S."/>
            <person name="Galagan J."/>
            <person name="Cuomo C.A."/>
            <person name="Kistler H.C."/>
            <person name="Rep M."/>
        </authorList>
    </citation>
    <scope>NUCLEOTIDE SEQUENCE [LARGE SCALE GENOMIC DNA]</scope>
    <source>
        <strain evidence="3">M3125 / FGSC 7600</strain>
    </source>
</reference>
<dbReference type="RefSeq" id="XP_018757034.1">
    <property type="nucleotide sequence ID" value="XM_018899042.1"/>
</dbReference>
<sequence length="188" mass="22227">MDSQEFKNVLQRLRKLEDESALDSLLNRYCWQVDLMNWEEFGKTYIEDARMDFEAFGEIRGRENIVKATIQAEERFESMQHSITNREFTINYYDDSLNGRTSDRATATAYLIFAITEDSRKSPGKHFKMGGPYHFEFERIYDPDTDEGKAWNARGWRISSMKLRLIWTENEEIDKFGVFTKGKAKSLR</sequence>
<dbReference type="AlphaFoldDB" id="W7MGL4"/>
<keyword evidence="3" id="KW-1185">Reference proteome</keyword>
<proteinExistence type="predicted"/>
<evidence type="ECO:0000259" key="1">
    <source>
        <dbReference type="Pfam" id="PF13577"/>
    </source>
</evidence>
<dbReference type="OrthoDB" id="3912254at2759"/>
<dbReference type="eggNOG" id="ENOG502SUA4">
    <property type="taxonomic scope" value="Eukaryota"/>
</dbReference>
<dbReference type="Pfam" id="PF13577">
    <property type="entry name" value="SnoaL_4"/>
    <property type="match status" value="1"/>
</dbReference>
<dbReference type="EMBL" id="DS022255">
    <property type="protein sequence ID" value="EWG50843.1"/>
    <property type="molecule type" value="Genomic_DNA"/>
</dbReference>
<accession>W7MGL4</accession>
<evidence type="ECO:0000313" key="2">
    <source>
        <dbReference type="EMBL" id="EWG50843.1"/>
    </source>
</evidence>
<dbReference type="VEuPathDB" id="FungiDB:FVEG_09974"/>
<name>W7MGL4_GIBM7</name>
<dbReference type="Proteomes" id="UP000009096">
    <property type="component" value="Chromosome 9"/>
</dbReference>
<dbReference type="HOGENOM" id="CLU_106738_10_1_1"/>
<protein>
    <recommendedName>
        <fullName evidence="1">SnoaL-like domain-containing protein</fullName>
    </recommendedName>
</protein>
<gene>
    <name evidence="2" type="ORF">FVEG_09974</name>
</gene>
<dbReference type="OMA" id="LIFAITE"/>
<dbReference type="InterPro" id="IPR032710">
    <property type="entry name" value="NTF2-like_dom_sf"/>
</dbReference>
<evidence type="ECO:0000313" key="3">
    <source>
        <dbReference type="Proteomes" id="UP000009096"/>
    </source>
</evidence>
<feature type="domain" description="SnoaL-like" evidence="1">
    <location>
        <begin position="14"/>
        <end position="162"/>
    </location>
</feature>
<dbReference type="Gene3D" id="3.10.450.50">
    <property type="match status" value="1"/>
</dbReference>
<organism evidence="2 3">
    <name type="scientific">Gibberella moniliformis (strain M3125 / FGSC 7600)</name>
    <name type="common">Maize ear and stalk rot fungus</name>
    <name type="synonym">Fusarium verticillioides</name>
    <dbReference type="NCBI Taxonomy" id="334819"/>
    <lineage>
        <taxon>Eukaryota</taxon>
        <taxon>Fungi</taxon>
        <taxon>Dikarya</taxon>
        <taxon>Ascomycota</taxon>
        <taxon>Pezizomycotina</taxon>
        <taxon>Sordariomycetes</taxon>
        <taxon>Hypocreomycetidae</taxon>
        <taxon>Hypocreales</taxon>
        <taxon>Nectriaceae</taxon>
        <taxon>Fusarium</taxon>
        <taxon>Fusarium fujikuroi species complex</taxon>
    </lineage>
</organism>
<dbReference type="SUPFAM" id="SSF54427">
    <property type="entry name" value="NTF2-like"/>
    <property type="match status" value="1"/>
</dbReference>